<evidence type="ECO:0000313" key="2">
    <source>
        <dbReference type="Proteomes" id="UP000688137"/>
    </source>
</evidence>
<keyword evidence="2" id="KW-1185">Reference proteome</keyword>
<proteinExistence type="predicted"/>
<accession>A0A8S1Q9H5</accession>
<sequence length="162" mass="19121">MFFTQGLGQIWKCERGLNQVEVCLFSYVLLRFSTFSFIQSVIFVCKIGSNWKCSAFRCKYSLKIESNLILYSLTSLGDLRKLSKNCQFAFGEKYLEFINVINKLIHQIFYYDKKFIQKATIQQDHSLYYQLVLQNVPAKQNNKIAIILICLKKDHQQQYNLK</sequence>
<reference evidence="1" key="1">
    <citation type="submission" date="2021-01" db="EMBL/GenBank/DDBJ databases">
        <authorList>
            <consortium name="Genoscope - CEA"/>
            <person name="William W."/>
        </authorList>
    </citation>
    <scope>NUCLEOTIDE SEQUENCE</scope>
</reference>
<comment type="caution">
    <text evidence="1">The sequence shown here is derived from an EMBL/GenBank/DDBJ whole genome shotgun (WGS) entry which is preliminary data.</text>
</comment>
<dbReference type="Proteomes" id="UP000688137">
    <property type="component" value="Unassembled WGS sequence"/>
</dbReference>
<evidence type="ECO:0000313" key="1">
    <source>
        <dbReference type="EMBL" id="CAD8111351.1"/>
    </source>
</evidence>
<organism evidence="1 2">
    <name type="scientific">Paramecium primaurelia</name>
    <dbReference type="NCBI Taxonomy" id="5886"/>
    <lineage>
        <taxon>Eukaryota</taxon>
        <taxon>Sar</taxon>
        <taxon>Alveolata</taxon>
        <taxon>Ciliophora</taxon>
        <taxon>Intramacronucleata</taxon>
        <taxon>Oligohymenophorea</taxon>
        <taxon>Peniculida</taxon>
        <taxon>Parameciidae</taxon>
        <taxon>Paramecium</taxon>
    </lineage>
</organism>
<dbReference type="EMBL" id="CAJJDM010000151">
    <property type="protein sequence ID" value="CAD8111351.1"/>
    <property type="molecule type" value="Genomic_DNA"/>
</dbReference>
<name>A0A8S1Q9H5_PARPR</name>
<gene>
    <name evidence="1" type="ORF">PPRIM_AZ9-3.1.T1470072</name>
</gene>
<protein>
    <submittedName>
        <fullName evidence="1">Uncharacterized protein</fullName>
    </submittedName>
</protein>
<dbReference type="AlphaFoldDB" id="A0A8S1Q9H5"/>